<reference evidence="1 2" key="1">
    <citation type="journal article" date="2021" name="Front. Genet.">
        <title>Chromosome-Level Genome Assembly Reveals Significant Gene Expansion in the Toll and IMD Signaling Pathways of Dendrolimus kikuchii.</title>
        <authorList>
            <person name="Zhou J."/>
            <person name="Wu P."/>
            <person name="Xiong Z."/>
            <person name="Liu N."/>
            <person name="Zhao N."/>
            <person name="Ji M."/>
            <person name="Qiu Y."/>
            <person name="Yang B."/>
        </authorList>
    </citation>
    <scope>NUCLEOTIDE SEQUENCE [LARGE SCALE GENOMIC DNA]</scope>
    <source>
        <strain evidence="1">Ann1</strain>
    </source>
</reference>
<protein>
    <submittedName>
        <fullName evidence="1">Uncharacterized protein</fullName>
    </submittedName>
</protein>
<evidence type="ECO:0000313" key="1">
    <source>
        <dbReference type="EMBL" id="KAJ0183224.1"/>
    </source>
</evidence>
<dbReference type="EMBL" id="CM034388">
    <property type="protein sequence ID" value="KAJ0183224.1"/>
    <property type="molecule type" value="Genomic_DNA"/>
</dbReference>
<organism evidence="1 2">
    <name type="scientific">Dendrolimus kikuchii</name>
    <dbReference type="NCBI Taxonomy" id="765133"/>
    <lineage>
        <taxon>Eukaryota</taxon>
        <taxon>Metazoa</taxon>
        <taxon>Ecdysozoa</taxon>
        <taxon>Arthropoda</taxon>
        <taxon>Hexapoda</taxon>
        <taxon>Insecta</taxon>
        <taxon>Pterygota</taxon>
        <taxon>Neoptera</taxon>
        <taxon>Endopterygota</taxon>
        <taxon>Lepidoptera</taxon>
        <taxon>Glossata</taxon>
        <taxon>Ditrysia</taxon>
        <taxon>Bombycoidea</taxon>
        <taxon>Lasiocampidae</taxon>
        <taxon>Dendrolimus</taxon>
    </lineage>
</organism>
<name>A0ACC1DGY3_9NEOP</name>
<keyword evidence="2" id="KW-1185">Reference proteome</keyword>
<proteinExistence type="predicted"/>
<comment type="caution">
    <text evidence="1">The sequence shown here is derived from an EMBL/GenBank/DDBJ whole genome shotgun (WGS) entry which is preliminary data.</text>
</comment>
<accession>A0ACC1DGY3</accession>
<dbReference type="Proteomes" id="UP000824533">
    <property type="component" value="Linkage Group LG02"/>
</dbReference>
<gene>
    <name evidence="1" type="ORF">K1T71_001200</name>
</gene>
<evidence type="ECO:0000313" key="2">
    <source>
        <dbReference type="Proteomes" id="UP000824533"/>
    </source>
</evidence>
<sequence length="241" mass="26933">MSVNMFVIIPIFFVHITFVITAPQPSQKCSLSDSACIKAAAQPMVSVLAAGIPELGTEVLDVMHVDRIKVDLAGLKLNIRDADIKGLKHTVIDEISVDMAKKQIHMIIHANMNLKAKYKAAGRLLILPISGEGDTTIKLKNLEIRMNVPFELTKNANGKDVIDLKSYKYTYDVKDNAHFHLTNLFNGNKELSDTLHTFMNENWKALTQEFAVPVLEQPLNKIFSTMKTYLKSQPLEDIAVV</sequence>